<evidence type="ECO:0000313" key="1">
    <source>
        <dbReference type="EMBL" id="TWF93644.1"/>
    </source>
</evidence>
<proteinExistence type="predicted"/>
<accession>A0A561U2P2</accession>
<organism evidence="1 2">
    <name type="scientific">Saccharopolyspora dendranthemae</name>
    <dbReference type="NCBI Taxonomy" id="1181886"/>
    <lineage>
        <taxon>Bacteria</taxon>
        <taxon>Bacillati</taxon>
        <taxon>Actinomycetota</taxon>
        <taxon>Actinomycetes</taxon>
        <taxon>Pseudonocardiales</taxon>
        <taxon>Pseudonocardiaceae</taxon>
        <taxon>Saccharopolyspora</taxon>
    </lineage>
</organism>
<protein>
    <submittedName>
        <fullName evidence="1">Uncharacterized protein</fullName>
    </submittedName>
</protein>
<comment type="caution">
    <text evidence="1">The sequence shown here is derived from an EMBL/GenBank/DDBJ whole genome shotgun (WGS) entry which is preliminary data.</text>
</comment>
<dbReference type="EMBL" id="VIWX01000005">
    <property type="protein sequence ID" value="TWF93644.1"/>
    <property type="molecule type" value="Genomic_DNA"/>
</dbReference>
<dbReference type="AlphaFoldDB" id="A0A561U2P2"/>
<dbReference type="Proteomes" id="UP000316184">
    <property type="component" value="Unassembled WGS sequence"/>
</dbReference>
<reference evidence="1 2" key="1">
    <citation type="submission" date="2019-06" db="EMBL/GenBank/DDBJ databases">
        <title>Sequencing the genomes of 1000 actinobacteria strains.</title>
        <authorList>
            <person name="Klenk H.-P."/>
        </authorList>
    </citation>
    <scope>NUCLEOTIDE SEQUENCE [LARGE SCALE GENOMIC DNA]</scope>
    <source>
        <strain evidence="1 2">DSM 46699</strain>
    </source>
</reference>
<gene>
    <name evidence="1" type="ORF">FHU35_15498</name>
</gene>
<name>A0A561U2P2_9PSEU</name>
<evidence type="ECO:0000313" key="2">
    <source>
        <dbReference type="Proteomes" id="UP000316184"/>
    </source>
</evidence>
<keyword evidence="2" id="KW-1185">Reference proteome</keyword>
<sequence length="55" mass="5673">MEPGIGTPASAWAASLHLGQVLQNQDISSNDAVTRAPHNVSALDPASTGWCVACR</sequence>